<organism evidence="2">
    <name type="scientific">uncultured Craurococcus sp</name>
    <dbReference type="NCBI Taxonomy" id="1135998"/>
    <lineage>
        <taxon>Bacteria</taxon>
        <taxon>Pseudomonadati</taxon>
        <taxon>Pseudomonadota</taxon>
        <taxon>Alphaproteobacteria</taxon>
        <taxon>Acetobacterales</taxon>
        <taxon>Acetobacteraceae</taxon>
        <taxon>Craurococcus</taxon>
        <taxon>environmental samples</taxon>
    </lineage>
</organism>
<feature type="compositionally biased region" description="Low complexity" evidence="1">
    <location>
        <begin position="53"/>
        <end position="63"/>
    </location>
</feature>
<name>A0A6J4IFF7_9PROT</name>
<feature type="non-terminal residue" evidence="2">
    <location>
        <position position="1"/>
    </location>
</feature>
<feature type="compositionally biased region" description="Basic and acidic residues" evidence="1">
    <location>
        <begin position="86"/>
        <end position="97"/>
    </location>
</feature>
<feature type="non-terminal residue" evidence="2">
    <location>
        <position position="186"/>
    </location>
</feature>
<sequence>DPDRFAACRHARLRCLHPAATARGCQPARRCRHRRGRSAAQRRRQYLGRLFEPGPACRPSRPGCPRRRADGVAGGRDADQPAPHQRLAEHHRPDGRGPGRMAGRPRHRPECPGPAGDRQPLRRRPGDQLAAGRPGGHPRQPGLPAGRPGDTDAAGHAAEPAAHQLRRRHGDGCHPPARLAVELPAV</sequence>
<gene>
    <name evidence="2" type="ORF">AVDCRST_MAG27-1904</name>
</gene>
<accession>A0A6J4IFF7</accession>
<dbReference type="AlphaFoldDB" id="A0A6J4IFF7"/>
<reference evidence="2" key="1">
    <citation type="submission" date="2020-02" db="EMBL/GenBank/DDBJ databases">
        <authorList>
            <person name="Meier V. D."/>
        </authorList>
    </citation>
    <scope>NUCLEOTIDE SEQUENCE</scope>
    <source>
        <strain evidence="2">AVDCRST_MAG27</strain>
    </source>
</reference>
<evidence type="ECO:0000313" key="2">
    <source>
        <dbReference type="EMBL" id="CAA9248674.1"/>
    </source>
</evidence>
<feature type="region of interest" description="Disordered" evidence="1">
    <location>
        <begin position="51"/>
        <end position="186"/>
    </location>
</feature>
<protein>
    <submittedName>
        <fullName evidence="2">Uncharacterized protein</fullName>
    </submittedName>
</protein>
<dbReference type="EMBL" id="CADCTD010000078">
    <property type="protein sequence ID" value="CAA9248674.1"/>
    <property type="molecule type" value="Genomic_DNA"/>
</dbReference>
<proteinExistence type="predicted"/>
<evidence type="ECO:0000256" key="1">
    <source>
        <dbReference type="SAM" id="MobiDB-lite"/>
    </source>
</evidence>